<dbReference type="Proteomes" id="UP000265300">
    <property type="component" value="Unplaced"/>
</dbReference>
<organism evidence="1 2">
    <name type="scientific">Lipotes vexillifer</name>
    <name type="common">Yangtze river dolphin</name>
    <dbReference type="NCBI Taxonomy" id="118797"/>
    <lineage>
        <taxon>Eukaryota</taxon>
        <taxon>Metazoa</taxon>
        <taxon>Chordata</taxon>
        <taxon>Craniata</taxon>
        <taxon>Vertebrata</taxon>
        <taxon>Euteleostomi</taxon>
        <taxon>Mammalia</taxon>
        <taxon>Eutheria</taxon>
        <taxon>Laurasiatheria</taxon>
        <taxon>Artiodactyla</taxon>
        <taxon>Whippomorpha</taxon>
        <taxon>Cetacea</taxon>
        <taxon>Odontoceti</taxon>
        <taxon>Lipotidae</taxon>
        <taxon>Lipotes</taxon>
    </lineage>
</organism>
<reference evidence="2" key="1">
    <citation type="submission" date="2025-08" db="UniProtKB">
        <authorList>
            <consortium name="RefSeq"/>
        </authorList>
    </citation>
    <scope>IDENTIFICATION</scope>
</reference>
<gene>
    <name evidence="2" type="primary">LOC103078326</name>
</gene>
<dbReference type="PANTHER" id="PTHR34759">
    <property type="entry name" value="SPERMATOGENESIS-ASSOCIATED PROTEIN 48"/>
    <property type="match status" value="1"/>
</dbReference>
<dbReference type="OrthoDB" id="5983862at2759"/>
<dbReference type="RefSeq" id="XP_007448386.1">
    <property type="nucleotide sequence ID" value="XM_007448324.1"/>
</dbReference>
<dbReference type="PANTHER" id="PTHR34759:SF1">
    <property type="entry name" value="SPERMATOGENESIS-ASSOCIATED PROTEIN 48"/>
    <property type="match status" value="1"/>
</dbReference>
<dbReference type="STRING" id="118797.A0A340WI36"/>
<sequence length="192" mass="21422">MVPWDKMLPPKLDPEETTVEKAADPISQCFTLKRYEGLPAITQMVGGLWDRFQTRSFLAPVKPVNFVSPSSRSKYIPLYTGCVHSTNADDIDDPRGDITSLAKPRNSEILYTSSSRSANIPGYTGKVHFTATHPANSHHPSTTPSPDSGVHHILQREMAVDLFRHQGPLSRMVTTVKPYNPFNKKEKETVGY</sequence>
<proteinExistence type="predicted"/>
<dbReference type="InterPro" id="IPR027867">
    <property type="entry name" value="SPATA48"/>
</dbReference>
<dbReference type="Pfam" id="PF15073">
    <property type="entry name" value="SPATA48"/>
    <property type="match status" value="1"/>
</dbReference>
<dbReference type="KEGG" id="lve:103078326"/>
<dbReference type="GO" id="GO:0007283">
    <property type="term" value="P:spermatogenesis"/>
    <property type="evidence" value="ECO:0007669"/>
    <property type="project" value="TreeGrafter"/>
</dbReference>
<evidence type="ECO:0000313" key="2">
    <source>
        <dbReference type="RefSeq" id="XP_007448386.1"/>
    </source>
</evidence>
<evidence type="ECO:0000313" key="1">
    <source>
        <dbReference type="Proteomes" id="UP000265300"/>
    </source>
</evidence>
<name>A0A340WI36_LIPVE</name>
<keyword evidence="1" id="KW-1185">Reference proteome</keyword>
<dbReference type="AlphaFoldDB" id="A0A340WI36"/>
<protein>
    <submittedName>
        <fullName evidence="2">Uncharacterized protein C7orf72-like</fullName>
    </submittedName>
</protein>
<dbReference type="GeneID" id="103078326"/>
<accession>A0A340WI36</accession>
<dbReference type="InParanoid" id="A0A340WI36"/>